<feature type="region of interest" description="Disordered" evidence="1">
    <location>
        <begin position="1"/>
        <end position="38"/>
    </location>
</feature>
<dbReference type="Proteomes" id="UP000014387">
    <property type="component" value="Unassembled WGS sequence"/>
</dbReference>
<accession>A0A9W5RFT9</accession>
<evidence type="ECO:0000313" key="3">
    <source>
        <dbReference type="Proteomes" id="UP000014387"/>
    </source>
</evidence>
<gene>
    <name evidence="2" type="ORF">HMPREF9238_01391</name>
</gene>
<reference evidence="2 3" key="1">
    <citation type="submission" date="2013-05" db="EMBL/GenBank/DDBJ databases">
        <title>The Genome Sequence of Actinomyces europaeus ACS-120-V-COL10B.</title>
        <authorList>
            <consortium name="The Broad Institute Genomics Platform"/>
            <person name="Earl A."/>
            <person name="Ward D."/>
            <person name="Feldgarden M."/>
            <person name="Gevers D."/>
            <person name="Saerens B."/>
            <person name="Vaneechoutte M."/>
            <person name="Walker B."/>
            <person name="Young S."/>
            <person name="Zeng Q."/>
            <person name="Gargeya S."/>
            <person name="Fitzgerald M."/>
            <person name="Haas B."/>
            <person name="Abouelleil A."/>
            <person name="Allen A.W."/>
            <person name="Alvarado L."/>
            <person name="Arachchi H.M."/>
            <person name="Berlin A.M."/>
            <person name="Chapman S.B."/>
            <person name="Gainer-Dewar J."/>
            <person name="Goldberg J."/>
            <person name="Griggs A."/>
            <person name="Gujja S."/>
            <person name="Hansen M."/>
            <person name="Howarth C."/>
            <person name="Imamovic A."/>
            <person name="Ireland A."/>
            <person name="Larimer J."/>
            <person name="McCowan C."/>
            <person name="Murphy C."/>
            <person name="Pearson M."/>
            <person name="Poon T.W."/>
            <person name="Priest M."/>
            <person name="Roberts A."/>
            <person name="Saif S."/>
            <person name="Shea T."/>
            <person name="Sisk P."/>
            <person name="Sykes S."/>
            <person name="Wortman J."/>
            <person name="Nusbaum C."/>
            <person name="Birren B."/>
        </authorList>
    </citation>
    <scope>NUCLEOTIDE SEQUENCE [LARGE SCALE GENOMIC DNA]</scope>
    <source>
        <strain evidence="2 3">ACS-120-V-Col10b</strain>
    </source>
</reference>
<keyword evidence="3" id="KW-1185">Reference proteome</keyword>
<comment type="caution">
    <text evidence="2">The sequence shown here is derived from an EMBL/GenBank/DDBJ whole genome shotgun (WGS) entry which is preliminary data.</text>
</comment>
<organism evidence="2 3">
    <name type="scientific">Gleimia europaea ACS-120-V-Col10b</name>
    <dbReference type="NCBI Taxonomy" id="883069"/>
    <lineage>
        <taxon>Bacteria</taxon>
        <taxon>Bacillati</taxon>
        <taxon>Actinomycetota</taxon>
        <taxon>Actinomycetes</taxon>
        <taxon>Actinomycetales</taxon>
        <taxon>Actinomycetaceae</taxon>
        <taxon>Gleimia</taxon>
    </lineage>
</organism>
<sequence length="54" mass="5682">MWKELGEQQKQSKLAGRPQYVKNGDHASAGENGFGERRAGAAIGRALKVAGEAG</sequence>
<dbReference type="AlphaFoldDB" id="A0A9W5RFT9"/>
<name>A0A9W5RFT9_9ACTO</name>
<evidence type="ECO:0000256" key="1">
    <source>
        <dbReference type="SAM" id="MobiDB-lite"/>
    </source>
</evidence>
<dbReference type="EMBL" id="AGWN01000001">
    <property type="protein sequence ID" value="EPD31614.1"/>
    <property type="molecule type" value="Genomic_DNA"/>
</dbReference>
<protein>
    <submittedName>
        <fullName evidence="2">Uncharacterized protein</fullName>
    </submittedName>
</protein>
<evidence type="ECO:0000313" key="2">
    <source>
        <dbReference type="EMBL" id="EPD31614.1"/>
    </source>
</evidence>
<proteinExistence type="predicted"/>